<dbReference type="Pfam" id="PF04146">
    <property type="entry name" value="YTH"/>
    <property type="match status" value="1"/>
</dbReference>
<accession>A0ABD1NY44</accession>
<keyword evidence="5" id="KW-1185">Reference proteome</keyword>
<dbReference type="Gene3D" id="3.10.590.10">
    <property type="entry name" value="ph1033 like domains"/>
    <property type="match status" value="1"/>
</dbReference>
<dbReference type="EMBL" id="JBFOLK010000121">
    <property type="protein sequence ID" value="KAL2456322.1"/>
    <property type="molecule type" value="Genomic_DNA"/>
</dbReference>
<dbReference type="InterPro" id="IPR007275">
    <property type="entry name" value="YTH_domain"/>
</dbReference>
<evidence type="ECO:0000259" key="3">
    <source>
        <dbReference type="PROSITE" id="PS50882"/>
    </source>
</evidence>
<feature type="compositionally biased region" description="Basic and acidic residues" evidence="2">
    <location>
        <begin position="454"/>
        <end position="464"/>
    </location>
</feature>
<keyword evidence="1" id="KW-0694">RNA-binding</keyword>
<dbReference type="AlphaFoldDB" id="A0ABD1NY44"/>
<dbReference type="InterPro" id="IPR045168">
    <property type="entry name" value="YTH_prot"/>
</dbReference>
<comment type="caution">
    <text evidence="4">The sequence shown here is derived from an EMBL/GenBank/DDBJ whole genome shotgun (WGS) entry which is preliminary data.</text>
</comment>
<comment type="similarity">
    <text evidence="1">Belongs to the YTHDF family.</text>
</comment>
<evidence type="ECO:0000313" key="5">
    <source>
        <dbReference type="Proteomes" id="UP001604336"/>
    </source>
</evidence>
<evidence type="ECO:0000256" key="1">
    <source>
        <dbReference type="RuleBase" id="RU369095"/>
    </source>
</evidence>
<gene>
    <name evidence="4" type="ORF">Adt_46847</name>
</gene>
<evidence type="ECO:0000313" key="4">
    <source>
        <dbReference type="EMBL" id="KAL2456322.1"/>
    </source>
</evidence>
<dbReference type="GO" id="GO:1990247">
    <property type="term" value="F:N6-methyladenosine-containing RNA reader activity"/>
    <property type="evidence" value="ECO:0007669"/>
    <property type="project" value="UniProtKB-UniRule"/>
</dbReference>
<organism evidence="4 5">
    <name type="scientific">Abeliophyllum distichum</name>
    <dbReference type="NCBI Taxonomy" id="126358"/>
    <lineage>
        <taxon>Eukaryota</taxon>
        <taxon>Viridiplantae</taxon>
        <taxon>Streptophyta</taxon>
        <taxon>Embryophyta</taxon>
        <taxon>Tracheophyta</taxon>
        <taxon>Spermatophyta</taxon>
        <taxon>Magnoliopsida</taxon>
        <taxon>eudicotyledons</taxon>
        <taxon>Gunneridae</taxon>
        <taxon>Pentapetalae</taxon>
        <taxon>asterids</taxon>
        <taxon>lamiids</taxon>
        <taxon>Lamiales</taxon>
        <taxon>Oleaceae</taxon>
        <taxon>Forsythieae</taxon>
        <taxon>Abeliophyllum</taxon>
    </lineage>
</organism>
<dbReference type="PROSITE" id="PS50882">
    <property type="entry name" value="YTH"/>
    <property type="match status" value="1"/>
</dbReference>
<dbReference type="GO" id="GO:0003729">
    <property type="term" value="F:mRNA binding"/>
    <property type="evidence" value="ECO:0007669"/>
    <property type="project" value="UniProtKB-UniRule"/>
</dbReference>
<dbReference type="PANTHER" id="PTHR12357:SF3">
    <property type="entry name" value="YTH DOMAIN-CONTAINING PROTEIN 1"/>
    <property type="match status" value="1"/>
</dbReference>
<feature type="domain" description="YTH" evidence="3">
    <location>
        <begin position="195"/>
        <end position="330"/>
    </location>
</feature>
<feature type="region of interest" description="Disordered" evidence="2">
    <location>
        <begin position="439"/>
        <end position="472"/>
    </location>
</feature>
<dbReference type="PANTHER" id="PTHR12357">
    <property type="entry name" value="YTH YT521-B HOMOLOGY DOMAIN-CONTAINING"/>
    <property type="match status" value="1"/>
</dbReference>
<dbReference type="CDD" id="cd21134">
    <property type="entry name" value="YTH"/>
    <property type="match status" value="1"/>
</dbReference>
<reference evidence="5" key="1">
    <citation type="submission" date="2024-07" db="EMBL/GenBank/DDBJ databases">
        <title>Two chromosome-level genome assemblies of Korean endemic species Abeliophyllum distichum and Forsythia ovata (Oleaceae).</title>
        <authorList>
            <person name="Jang H."/>
        </authorList>
    </citation>
    <scope>NUCLEOTIDE SEQUENCE [LARGE SCALE GENOMIC DNA]</scope>
</reference>
<evidence type="ECO:0000256" key="2">
    <source>
        <dbReference type="SAM" id="MobiDB-lite"/>
    </source>
</evidence>
<comment type="function">
    <text evidence="1">Specifically recognizes and binds N6-methyladenosine (m6A)-containing RNAs, and regulates mRNA stability. M6A is a modification present at internal sites of mRNAs and some non-coding RNAs and plays a role in mRNA stability and processing.</text>
</comment>
<dbReference type="Proteomes" id="UP001604336">
    <property type="component" value="Unassembled WGS sequence"/>
</dbReference>
<sequence length="472" mass="53860">MFYRSSKKALENEHGMVSATEIDPMLSQMNRQGLHWKKKKLGHRIPIKTPLSAAPPPGLSLLPSRFRSMRRFYTHSGNDACAFLSQEPLPICIVMGDNDCVKIYKQIRGRNSKSQILTEHCQCVPSDTVKDTSVVDSSVTKLKKDMAANLNDPVLSGSPSDKRNEEACCLGAEQQVHSCDQVATSDAIEGRLYKTRYFIIKSLNHENIQLSIKKGLWATQIMNEPILEEAFRNSGKVILIFSVNMSGFFQGYAQMMSSVGGRREDIWNQGSGKSKPWGRSFKVKWLRLHDLPFQKTLHLKNPWNDYRPVKISRDCQELPQDIGEALCELLDWGDDVDINLKRDEVRDDLSSQCLYKEQLHSFQHDEYNVPLLHMEPELHPSLLHQHQAEADRYHLAHVRKTGLSSERRPLASTLTEDDILEMTYEEYLEAHSRCYGRLHHPATGTSRSVQKSSSSKERSDDSQSGKKRKHSQ</sequence>
<protein>
    <recommendedName>
        <fullName evidence="1">YTH domain-containing family protein</fullName>
    </recommendedName>
</protein>
<name>A0ABD1NY44_9LAMI</name>
<proteinExistence type="inferred from homology"/>